<keyword evidence="1" id="KW-0472">Membrane</keyword>
<dbReference type="Proteomes" id="UP000054560">
    <property type="component" value="Unassembled WGS sequence"/>
</dbReference>
<gene>
    <name evidence="3" type="ORF">SARC_16178</name>
</gene>
<dbReference type="PROSITE" id="PS50222">
    <property type="entry name" value="EF_HAND_2"/>
    <property type="match status" value="1"/>
</dbReference>
<protein>
    <recommendedName>
        <fullName evidence="2">EF-hand domain-containing protein</fullName>
    </recommendedName>
</protein>
<proteinExistence type="predicted"/>
<dbReference type="InterPro" id="IPR011992">
    <property type="entry name" value="EF-hand-dom_pair"/>
</dbReference>
<dbReference type="AlphaFoldDB" id="A0A0L0F3H6"/>
<dbReference type="RefSeq" id="XP_014145187.1">
    <property type="nucleotide sequence ID" value="XM_014289712.1"/>
</dbReference>
<keyword evidence="1" id="KW-1133">Transmembrane helix</keyword>
<keyword evidence="4" id="KW-1185">Reference proteome</keyword>
<dbReference type="GO" id="GO:0005509">
    <property type="term" value="F:calcium ion binding"/>
    <property type="evidence" value="ECO:0007669"/>
    <property type="project" value="InterPro"/>
</dbReference>
<dbReference type="InterPro" id="IPR002048">
    <property type="entry name" value="EF_hand_dom"/>
</dbReference>
<reference evidence="3 4" key="1">
    <citation type="submission" date="2011-02" db="EMBL/GenBank/DDBJ databases">
        <title>The Genome Sequence of Sphaeroforma arctica JP610.</title>
        <authorList>
            <consortium name="The Broad Institute Genome Sequencing Platform"/>
            <person name="Russ C."/>
            <person name="Cuomo C."/>
            <person name="Young S.K."/>
            <person name="Zeng Q."/>
            <person name="Gargeya S."/>
            <person name="Alvarado L."/>
            <person name="Berlin A."/>
            <person name="Chapman S.B."/>
            <person name="Chen Z."/>
            <person name="Freedman E."/>
            <person name="Gellesch M."/>
            <person name="Goldberg J."/>
            <person name="Griggs A."/>
            <person name="Gujja S."/>
            <person name="Heilman E."/>
            <person name="Heiman D."/>
            <person name="Howarth C."/>
            <person name="Mehta T."/>
            <person name="Neiman D."/>
            <person name="Pearson M."/>
            <person name="Roberts A."/>
            <person name="Saif S."/>
            <person name="Shea T."/>
            <person name="Shenoy N."/>
            <person name="Sisk P."/>
            <person name="Stolte C."/>
            <person name="Sykes S."/>
            <person name="White J."/>
            <person name="Yandava C."/>
            <person name="Burger G."/>
            <person name="Gray M.W."/>
            <person name="Holland P.W.H."/>
            <person name="King N."/>
            <person name="Lang F.B.F."/>
            <person name="Roger A.J."/>
            <person name="Ruiz-Trillo I."/>
            <person name="Haas B."/>
            <person name="Nusbaum C."/>
            <person name="Birren B."/>
        </authorList>
    </citation>
    <scope>NUCLEOTIDE SEQUENCE [LARGE SCALE GENOMIC DNA]</scope>
    <source>
        <strain evidence="3 4">JP610</strain>
    </source>
</reference>
<evidence type="ECO:0000313" key="4">
    <source>
        <dbReference type="Proteomes" id="UP000054560"/>
    </source>
</evidence>
<feature type="non-terminal residue" evidence="3">
    <location>
        <position position="94"/>
    </location>
</feature>
<dbReference type="STRING" id="667725.A0A0L0F3H6"/>
<dbReference type="EMBL" id="KQ249124">
    <property type="protein sequence ID" value="KNC71285.1"/>
    <property type="molecule type" value="Genomic_DNA"/>
</dbReference>
<name>A0A0L0F3H6_9EUKA</name>
<feature type="transmembrane region" description="Helical" evidence="1">
    <location>
        <begin position="12"/>
        <end position="32"/>
    </location>
</feature>
<dbReference type="OrthoDB" id="191686at2759"/>
<evidence type="ECO:0000256" key="1">
    <source>
        <dbReference type="SAM" id="Phobius"/>
    </source>
</evidence>
<dbReference type="eggNOG" id="KOG0034">
    <property type="taxonomic scope" value="Eukaryota"/>
</dbReference>
<dbReference type="PANTHER" id="PTHR46971:SF1">
    <property type="entry name" value="CALCINEURIN B SUBUNIT (PROTEIN PHOSPHATASE 2B REGULATORY SUBUNIT)-LIKE PROTEIN"/>
    <property type="match status" value="1"/>
</dbReference>
<dbReference type="SUPFAM" id="SSF47473">
    <property type="entry name" value="EF-hand"/>
    <property type="match status" value="1"/>
</dbReference>
<dbReference type="Gene3D" id="1.10.238.10">
    <property type="entry name" value="EF-hand"/>
    <property type="match status" value="1"/>
</dbReference>
<evidence type="ECO:0000313" key="3">
    <source>
        <dbReference type="EMBL" id="KNC71285.1"/>
    </source>
</evidence>
<keyword evidence="1" id="KW-0812">Transmembrane</keyword>
<accession>A0A0L0F3H6</accession>
<sequence>MESESDVLSGFWTIFGIVMCTAVFYWQARVVFSKGGTAARLTDADIAELRMISVFKPSQLRMLYKRFKRLDKANKGFINADDMLSIPELAMNPL</sequence>
<organism evidence="3 4">
    <name type="scientific">Sphaeroforma arctica JP610</name>
    <dbReference type="NCBI Taxonomy" id="667725"/>
    <lineage>
        <taxon>Eukaryota</taxon>
        <taxon>Ichthyosporea</taxon>
        <taxon>Ichthyophonida</taxon>
        <taxon>Sphaeroforma</taxon>
    </lineage>
</organism>
<evidence type="ECO:0000259" key="2">
    <source>
        <dbReference type="PROSITE" id="PS50222"/>
    </source>
</evidence>
<feature type="domain" description="EF-hand" evidence="2">
    <location>
        <begin position="58"/>
        <end position="93"/>
    </location>
</feature>
<dbReference type="PANTHER" id="PTHR46971">
    <property type="entry name" value="CALCINEURIN B SUBUNIT (PROTEIN PHOSPHATASE 2B REGULATORY SUBUNIT)-LIKE PROTEIN"/>
    <property type="match status" value="1"/>
</dbReference>
<dbReference type="GeneID" id="25916682"/>